<evidence type="ECO:0000313" key="1">
    <source>
        <dbReference type="EMBL" id="NBN87492.1"/>
    </source>
</evidence>
<evidence type="ECO:0000313" key="2">
    <source>
        <dbReference type="Proteomes" id="UP000713222"/>
    </source>
</evidence>
<name>A0A964UXB0_9PROT</name>
<accession>A0A964UXB0</accession>
<organism evidence="1 2">
    <name type="scientific">Candidatus Fonsibacter lacus</name>
    <dbReference type="NCBI Taxonomy" id="2576439"/>
    <lineage>
        <taxon>Bacteria</taxon>
        <taxon>Pseudomonadati</taxon>
        <taxon>Pseudomonadota</taxon>
        <taxon>Alphaproteobacteria</taxon>
        <taxon>Candidatus Pelagibacterales</taxon>
        <taxon>Candidatus Pelagibacterales incertae sedis</taxon>
        <taxon>Candidatus Fonsibacter</taxon>
    </lineage>
</organism>
<protein>
    <submittedName>
        <fullName evidence="1">Uncharacterized protein</fullName>
    </submittedName>
</protein>
<comment type="caution">
    <text evidence="1">The sequence shown here is derived from an EMBL/GenBank/DDBJ whole genome shotgun (WGS) entry which is preliminary data.</text>
</comment>
<dbReference type="AlphaFoldDB" id="A0A964UXB0"/>
<dbReference type="Proteomes" id="UP000713222">
    <property type="component" value="Unassembled WGS sequence"/>
</dbReference>
<proteinExistence type="predicted"/>
<reference evidence="1" key="1">
    <citation type="submission" date="2018-10" db="EMBL/GenBank/DDBJ databases">
        <title>Iterative Subtractive Binning of Freshwater Chronoseries Metagenomes Recovers Nearly Complete Genomes from over Four Hundred Novel Species.</title>
        <authorList>
            <person name="Rodriguez-R L.M."/>
            <person name="Tsementzi D."/>
            <person name="Luo C."/>
            <person name="Konstantinidis K.T."/>
        </authorList>
    </citation>
    <scope>NUCLEOTIDE SEQUENCE</scope>
    <source>
        <strain evidence="1">WB7_6_001</strain>
    </source>
</reference>
<gene>
    <name evidence="1" type="ORF">EBV32_00120</name>
</gene>
<dbReference type="EMBL" id="RGET01000001">
    <property type="protein sequence ID" value="NBN87492.1"/>
    <property type="molecule type" value="Genomic_DNA"/>
</dbReference>
<sequence length="172" mass="18843">MTTFPTLVPNAINFDMGRANISAAPTFAGPVRFRHSQRVNNQQLQLTYRGLSQAQVEELRTHFYTVQSSFQYFEIPDAIWGGLSVVPEGSLCRYSAPFKEEHTGLHYNVSVSLNIIDSVILLYILNGGAAQQPTVTTLRQTFAFNGYEPFILDGRGADVAATLVLNGGAASL</sequence>